<sequence>MAEADASTGSGVGGGVGDGELEVGGVVMSGSAGAAEQPARDRVSMSAMADSADAERGTDPPGSHRA</sequence>
<dbReference type="AlphaFoldDB" id="A0A399T7E9"/>
<protein>
    <submittedName>
        <fullName evidence="2">Uncharacterized protein</fullName>
    </submittedName>
</protein>
<evidence type="ECO:0000313" key="3">
    <source>
        <dbReference type="Proteomes" id="UP000266484"/>
    </source>
</evidence>
<keyword evidence="3" id="KW-1185">Reference proteome</keyword>
<evidence type="ECO:0000256" key="1">
    <source>
        <dbReference type="SAM" id="MobiDB-lite"/>
    </source>
</evidence>
<proteinExistence type="predicted"/>
<dbReference type="EMBL" id="QWGT01000055">
    <property type="protein sequence ID" value="RIJ52220.1"/>
    <property type="molecule type" value="Genomic_DNA"/>
</dbReference>
<gene>
    <name evidence="2" type="ORF">DZG00_05725</name>
</gene>
<feature type="region of interest" description="Disordered" evidence="1">
    <location>
        <begin position="1"/>
        <end position="66"/>
    </location>
</feature>
<evidence type="ECO:0000313" key="2">
    <source>
        <dbReference type="EMBL" id="RIJ52220.1"/>
    </source>
</evidence>
<name>A0A399T7E9_9MICO</name>
<accession>A0A399T7E9</accession>
<comment type="caution">
    <text evidence="2">The sequence shown here is derived from an EMBL/GenBank/DDBJ whole genome shotgun (WGS) entry which is preliminary data.</text>
</comment>
<feature type="compositionally biased region" description="Low complexity" evidence="1">
    <location>
        <begin position="23"/>
        <end position="35"/>
    </location>
</feature>
<organism evidence="2 3">
    <name type="scientific">Clavibacter lycopersici</name>
    <dbReference type="NCBI Taxonomy" id="2301718"/>
    <lineage>
        <taxon>Bacteria</taxon>
        <taxon>Bacillati</taxon>
        <taxon>Actinomycetota</taxon>
        <taxon>Actinomycetes</taxon>
        <taxon>Micrococcales</taxon>
        <taxon>Microbacteriaceae</taxon>
        <taxon>Clavibacter</taxon>
    </lineage>
</organism>
<reference evidence="2 3" key="1">
    <citation type="submission" date="2018-08" db="EMBL/GenBank/DDBJ databases">
        <title>Genome Sequence of Clavibacter michiganensis Subspecies type strains, and the Atypical Peach-Colored Strains Isolated from Tomato.</title>
        <authorList>
            <person name="Osdaghi E."/>
            <person name="Portier P."/>
            <person name="Briand M."/>
            <person name="Jacques M.-A."/>
        </authorList>
    </citation>
    <scope>NUCLEOTIDE SEQUENCE [LARGE SCALE GENOMIC DNA]</scope>
    <source>
        <strain evidence="2 3">CFBP 8615</strain>
    </source>
</reference>
<dbReference type="Proteomes" id="UP000266484">
    <property type="component" value="Unassembled WGS sequence"/>
</dbReference>